<gene>
    <name evidence="7" type="ORF">HNO79_14715</name>
</gene>
<feature type="domain" description="Ner winged helix-turn-helix DNA-binding" evidence="6">
    <location>
        <begin position="9"/>
        <end position="80"/>
    </location>
</feature>
<keyword evidence="2" id="KW-0805">Transcription regulation</keyword>
<organism evidence="7 8">
    <name type="scientific">Komagataeibacter oboediens</name>
    <dbReference type="NCBI Taxonomy" id="65958"/>
    <lineage>
        <taxon>Bacteria</taxon>
        <taxon>Pseudomonadati</taxon>
        <taxon>Pseudomonadota</taxon>
        <taxon>Alphaproteobacteria</taxon>
        <taxon>Acetobacterales</taxon>
        <taxon>Acetobacteraceae</taxon>
        <taxon>Komagataeibacter</taxon>
    </lineage>
</organism>
<evidence type="ECO:0000313" key="7">
    <source>
        <dbReference type="EMBL" id="MBT0676633.1"/>
    </source>
</evidence>
<dbReference type="InterPro" id="IPR038722">
    <property type="entry name" value="Ner_HTH_dom"/>
</dbReference>
<evidence type="ECO:0000259" key="6">
    <source>
        <dbReference type="Pfam" id="PF13693"/>
    </source>
</evidence>
<proteinExistence type="inferred from homology"/>
<dbReference type="SUPFAM" id="SSF47413">
    <property type="entry name" value="lambda repressor-like DNA-binding domains"/>
    <property type="match status" value="1"/>
</dbReference>
<reference evidence="7 8" key="1">
    <citation type="journal article" date="2021" name="Astrobiology">
        <title>Bacterial Cellulose Retains Robustness but Its Synthesis Declines After Exposure to a Mars-Like Environment Simulated Outside the International Space Station.</title>
        <authorList>
            <person name="Orlovska I."/>
            <person name="Podolich O."/>
            <person name="Kukharenko O."/>
            <person name="Zaets I."/>
            <person name="Reva O."/>
            <person name="Khirunenko L."/>
            <person name="Zmejkoski D."/>
            <person name="Rogalsky S."/>
            <person name="Barh D."/>
            <person name="Tiwari S."/>
            <person name="Kumavath R."/>
            <person name="Goes-Neto A."/>
            <person name="Azevedo V."/>
            <person name="Brenig B."/>
            <person name="Ghosh P."/>
            <person name="de Vera J.P."/>
            <person name="Kozyrovska N."/>
        </authorList>
    </citation>
    <scope>NUCLEOTIDE SEQUENCE [LARGE SCALE GENOMIC DNA]</scope>
    <source>
        <strain evidence="7 8">IMBG 311</strain>
    </source>
</reference>
<dbReference type="Proteomes" id="UP001519538">
    <property type="component" value="Unassembled WGS sequence"/>
</dbReference>
<comment type="similarity">
    <text evidence="1">Belongs to the ner transcriptional regulatory family.</text>
</comment>
<dbReference type="EMBL" id="JABLUU010000021">
    <property type="protein sequence ID" value="MBT0676633.1"/>
    <property type="molecule type" value="Genomic_DNA"/>
</dbReference>
<name>A0ABS5SQY8_9PROT</name>
<keyword evidence="4" id="KW-0804">Transcription</keyword>
<dbReference type="RefSeq" id="WP_214165724.1">
    <property type="nucleotide sequence ID" value="NZ_JABLUU010000021.1"/>
</dbReference>
<evidence type="ECO:0000313" key="8">
    <source>
        <dbReference type="Proteomes" id="UP001519538"/>
    </source>
</evidence>
<comment type="caution">
    <text evidence="7">The sequence shown here is derived from an EMBL/GenBank/DDBJ whole genome shotgun (WGS) entry which is preliminary data.</text>
</comment>
<dbReference type="Gene3D" id="1.10.260.40">
    <property type="entry name" value="lambda repressor-like DNA-binding domains"/>
    <property type="match status" value="1"/>
</dbReference>
<evidence type="ECO:0000256" key="4">
    <source>
        <dbReference type="ARBA" id="ARBA00023163"/>
    </source>
</evidence>
<sequence>MAQKPQGLHPEDIKSRIRKKFGTLSALGVHLKRSPNTISNAIYQPGYSVPLERQIADAIGMEPYEVFPDRFHNDGSPVRVRADRTPTCPLPDAHRQNGAAA</sequence>
<feature type="region of interest" description="Disordered" evidence="5">
    <location>
        <begin position="73"/>
        <end position="101"/>
    </location>
</feature>
<evidence type="ECO:0000256" key="1">
    <source>
        <dbReference type="ARBA" id="ARBA00006157"/>
    </source>
</evidence>
<dbReference type="InterPro" id="IPR010982">
    <property type="entry name" value="Lambda_DNA-bd_dom_sf"/>
</dbReference>
<keyword evidence="8" id="KW-1185">Reference proteome</keyword>
<evidence type="ECO:0000256" key="3">
    <source>
        <dbReference type="ARBA" id="ARBA00023125"/>
    </source>
</evidence>
<evidence type="ECO:0000256" key="5">
    <source>
        <dbReference type="SAM" id="MobiDB-lite"/>
    </source>
</evidence>
<accession>A0ABS5SQY8</accession>
<keyword evidence="3" id="KW-0238">DNA-binding</keyword>
<dbReference type="GeneID" id="79189001"/>
<protein>
    <submittedName>
        <fullName evidence="7">Transcriptional regulator</fullName>
    </submittedName>
</protein>
<dbReference type="Pfam" id="PF13693">
    <property type="entry name" value="HTH_35"/>
    <property type="match status" value="1"/>
</dbReference>
<evidence type="ECO:0000256" key="2">
    <source>
        <dbReference type="ARBA" id="ARBA00023015"/>
    </source>
</evidence>